<name>A0A511V766_9BACL</name>
<evidence type="ECO:0000259" key="6">
    <source>
        <dbReference type="PROSITE" id="PS50110"/>
    </source>
</evidence>
<dbReference type="PANTHER" id="PTHR43280">
    <property type="entry name" value="ARAC-FAMILY TRANSCRIPTIONAL REGULATOR"/>
    <property type="match status" value="1"/>
</dbReference>
<dbReference type="Gene3D" id="3.40.50.2300">
    <property type="match status" value="1"/>
</dbReference>
<feature type="domain" description="Response regulatory" evidence="6">
    <location>
        <begin position="3"/>
        <end position="120"/>
    </location>
</feature>
<dbReference type="InterPro" id="IPR001789">
    <property type="entry name" value="Sig_transdc_resp-reg_receiver"/>
</dbReference>
<dbReference type="GO" id="GO:0000160">
    <property type="term" value="P:phosphorelay signal transduction system"/>
    <property type="evidence" value="ECO:0007669"/>
    <property type="project" value="InterPro"/>
</dbReference>
<evidence type="ECO:0000256" key="1">
    <source>
        <dbReference type="ARBA" id="ARBA00023015"/>
    </source>
</evidence>
<keyword evidence="3" id="KW-0804">Transcription</keyword>
<dbReference type="GO" id="GO:0043565">
    <property type="term" value="F:sequence-specific DNA binding"/>
    <property type="evidence" value="ECO:0007669"/>
    <property type="project" value="InterPro"/>
</dbReference>
<dbReference type="SMART" id="SM00342">
    <property type="entry name" value="HTH_ARAC"/>
    <property type="match status" value="1"/>
</dbReference>
<dbReference type="SMART" id="SM00448">
    <property type="entry name" value="REC"/>
    <property type="match status" value="1"/>
</dbReference>
<dbReference type="EMBL" id="BJXX01000098">
    <property type="protein sequence ID" value="GEN34774.1"/>
    <property type="molecule type" value="Genomic_DNA"/>
</dbReference>
<protein>
    <recommendedName>
        <fullName evidence="9">DNA-binding response regulator</fullName>
    </recommendedName>
</protein>
<dbReference type="Proteomes" id="UP000321157">
    <property type="component" value="Unassembled WGS sequence"/>
</dbReference>
<keyword evidence="1" id="KW-0805">Transcription regulation</keyword>
<dbReference type="InterPro" id="IPR009057">
    <property type="entry name" value="Homeodomain-like_sf"/>
</dbReference>
<evidence type="ECO:0008006" key="9">
    <source>
        <dbReference type="Google" id="ProtNLM"/>
    </source>
</evidence>
<keyword evidence="8" id="KW-1185">Reference proteome</keyword>
<dbReference type="SUPFAM" id="SSF46689">
    <property type="entry name" value="Homeodomain-like"/>
    <property type="match status" value="2"/>
</dbReference>
<dbReference type="Gene3D" id="1.10.10.60">
    <property type="entry name" value="Homeodomain-like"/>
    <property type="match status" value="2"/>
</dbReference>
<dbReference type="CDD" id="cd17536">
    <property type="entry name" value="REC_YesN-like"/>
    <property type="match status" value="1"/>
</dbReference>
<feature type="modified residue" description="4-aspartylphosphate" evidence="4">
    <location>
        <position position="55"/>
    </location>
</feature>
<proteinExistence type="predicted"/>
<dbReference type="RefSeq" id="WP_170230238.1">
    <property type="nucleotide sequence ID" value="NZ_BJXX01000098.1"/>
</dbReference>
<feature type="domain" description="HTH araC/xylS-type" evidence="5">
    <location>
        <begin position="417"/>
        <end position="515"/>
    </location>
</feature>
<evidence type="ECO:0000313" key="7">
    <source>
        <dbReference type="EMBL" id="GEN34774.1"/>
    </source>
</evidence>
<dbReference type="InterPro" id="IPR018060">
    <property type="entry name" value="HTH_AraC"/>
</dbReference>
<dbReference type="PROSITE" id="PS01124">
    <property type="entry name" value="HTH_ARAC_FAMILY_2"/>
    <property type="match status" value="1"/>
</dbReference>
<dbReference type="SUPFAM" id="SSF52172">
    <property type="entry name" value="CheY-like"/>
    <property type="match status" value="1"/>
</dbReference>
<dbReference type="PRINTS" id="PR00032">
    <property type="entry name" value="HTHARAC"/>
</dbReference>
<dbReference type="Pfam" id="PF00072">
    <property type="entry name" value="Response_reg"/>
    <property type="match status" value="1"/>
</dbReference>
<evidence type="ECO:0000256" key="2">
    <source>
        <dbReference type="ARBA" id="ARBA00023125"/>
    </source>
</evidence>
<dbReference type="PROSITE" id="PS50110">
    <property type="entry name" value="RESPONSE_REGULATORY"/>
    <property type="match status" value="1"/>
</dbReference>
<sequence length="523" mass="60644">MLKVLIVDDELIVRKGLRAYVNWKAYDMEVVSEAANGEQALEIINQQPIELVITDIRMPLVDGIELTRAVKENYPHITVILLTCYDDFSLVKEALDIGASGYVLKTELEDGSFESILKKTSKEWKKRQKEGEYYKRLEKEAENSRLLLREKQVQSMLEDPSSSIPDELDWIENGFVGIYFEFLCSPNSFVEVEKQFYAIASKDKGVFLPLDDYRAIGLFAREKEYSEMKRTTYEQEQCRKLFGKITKIAGEINIYYCASSTNDKAGHVLRSLKEKGAYHTFYNEFGHLLDVHSIPQQGISDPFAKMDWQELRQLTLMRDWARIKDICDELFSHLAIEKPPVEDVKKVVLEIILIITHGLQTNSNLLTLTWGSNRFDNIELAKKKRTYKQLIEWLYEGINELEDSRSVFIGGINSVISKAISYMERNYMLEITLEDVAEHVGLSKSYFSSRFKKITGENFIDYLISLRIKKAKQLLQETDLKILEVAEKVGFNDPRYFAKLFKRFEGVGPKQFQESVHLYDAYK</sequence>
<reference evidence="7 8" key="1">
    <citation type="submission" date="2019-07" db="EMBL/GenBank/DDBJ databases">
        <title>Whole genome shotgun sequence of Aneurinibacillus danicus NBRC 102444.</title>
        <authorList>
            <person name="Hosoyama A."/>
            <person name="Uohara A."/>
            <person name="Ohji S."/>
            <person name="Ichikawa N."/>
        </authorList>
    </citation>
    <scope>NUCLEOTIDE SEQUENCE [LARGE SCALE GENOMIC DNA]</scope>
    <source>
        <strain evidence="7 8">NBRC 102444</strain>
    </source>
</reference>
<evidence type="ECO:0000313" key="8">
    <source>
        <dbReference type="Proteomes" id="UP000321157"/>
    </source>
</evidence>
<keyword evidence="2" id="KW-0238">DNA-binding</keyword>
<comment type="caution">
    <text evidence="7">The sequence shown here is derived from an EMBL/GenBank/DDBJ whole genome shotgun (WGS) entry which is preliminary data.</text>
</comment>
<evidence type="ECO:0000259" key="5">
    <source>
        <dbReference type="PROSITE" id="PS01124"/>
    </source>
</evidence>
<organism evidence="7 8">
    <name type="scientific">Aneurinibacillus danicus</name>
    <dbReference type="NCBI Taxonomy" id="267746"/>
    <lineage>
        <taxon>Bacteria</taxon>
        <taxon>Bacillati</taxon>
        <taxon>Bacillota</taxon>
        <taxon>Bacilli</taxon>
        <taxon>Bacillales</taxon>
        <taxon>Paenibacillaceae</taxon>
        <taxon>Aneurinibacillus group</taxon>
        <taxon>Aneurinibacillus</taxon>
    </lineage>
</organism>
<dbReference type="PANTHER" id="PTHR43280:SF2">
    <property type="entry name" value="HTH-TYPE TRANSCRIPTIONAL REGULATOR EXSA"/>
    <property type="match status" value="1"/>
</dbReference>
<accession>A0A511V766</accession>
<dbReference type="GO" id="GO:0003700">
    <property type="term" value="F:DNA-binding transcription factor activity"/>
    <property type="evidence" value="ECO:0007669"/>
    <property type="project" value="InterPro"/>
</dbReference>
<dbReference type="Pfam" id="PF12833">
    <property type="entry name" value="HTH_18"/>
    <property type="match status" value="1"/>
</dbReference>
<evidence type="ECO:0000256" key="3">
    <source>
        <dbReference type="ARBA" id="ARBA00023163"/>
    </source>
</evidence>
<keyword evidence="4" id="KW-0597">Phosphoprotein</keyword>
<dbReference type="AlphaFoldDB" id="A0A511V766"/>
<dbReference type="InterPro" id="IPR011006">
    <property type="entry name" value="CheY-like_superfamily"/>
</dbReference>
<evidence type="ECO:0000256" key="4">
    <source>
        <dbReference type="PROSITE-ProRule" id="PRU00169"/>
    </source>
</evidence>
<dbReference type="InterPro" id="IPR020449">
    <property type="entry name" value="Tscrpt_reg_AraC-type_HTH"/>
</dbReference>
<gene>
    <name evidence="7" type="ORF">ADA01nite_22340</name>
</gene>